<dbReference type="InterPro" id="IPR000504">
    <property type="entry name" value="RRM_dom"/>
</dbReference>
<name>A0A9K3JBJ5_HELAN</name>
<dbReference type="Gramene" id="mRNA:HanXRQr2_Chr04g0185551">
    <property type="protein sequence ID" value="CDS:HanXRQr2_Chr04g0185551.1"/>
    <property type="gene ID" value="HanXRQr2_Chr04g0185551"/>
</dbReference>
<keyword evidence="2" id="KW-0747">Spliceosome</keyword>
<dbReference type="GO" id="GO:0006397">
    <property type="term" value="P:mRNA processing"/>
    <property type="evidence" value="ECO:0007669"/>
    <property type="project" value="UniProtKB-KW"/>
</dbReference>
<sequence length="328" mass="35986">METEDDSWEIQNRSRRGKGAATVGFNPGATKFFVTNIPQGCRPWDLANVFRDFGVIAGAFIAKKKDKDGRIFGFVSFKDVRDVEELKNNISKVKLGGNKLMINVALFAKESGAPRSDVVNGGKSKVANAGHVRVQAGFPKVSGSNPVKKGVSFLDILTNKSYSDWNEDAVVVDPSIFSLSNLSGKAVVGRMLGFDELRFLNSPLKVAGFEGASLQYLGGLSVLISFEDGDVTKRLLEAKEVWIRWFSALSPWLGQSLPFERLAWINIRGVPPHFVSRRVFNMIGSRYGKVVQPSQFLETNGDLTFDRLGILIDTGNKINGVLNPKLVG</sequence>
<dbReference type="SMART" id="SM00360">
    <property type="entry name" value="RRM"/>
    <property type="match status" value="1"/>
</dbReference>
<keyword evidence="3" id="KW-0508">mRNA splicing</keyword>
<protein>
    <submittedName>
        <fullName evidence="7">RNA recognition motif domain, nucleotide-binding alpha-beta plait domain superfamily</fullName>
    </submittedName>
</protein>
<evidence type="ECO:0000313" key="8">
    <source>
        <dbReference type="Proteomes" id="UP000215914"/>
    </source>
</evidence>
<dbReference type="GO" id="GO:0003723">
    <property type="term" value="F:RNA binding"/>
    <property type="evidence" value="ECO:0007669"/>
    <property type="project" value="UniProtKB-UniRule"/>
</dbReference>
<dbReference type="EMBL" id="MNCJ02000319">
    <property type="protein sequence ID" value="KAF5811794.1"/>
    <property type="molecule type" value="Genomic_DNA"/>
</dbReference>
<accession>A0A9K3JBJ5</accession>
<proteinExistence type="predicted"/>
<reference evidence="7" key="1">
    <citation type="journal article" date="2017" name="Nature">
        <title>The sunflower genome provides insights into oil metabolism, flowering and Asterid evolution.</title>
        <authorList>
            <person name="Badouin H."/>
            <person name="Gouzy J."/>
            <person name="Grassa C.J."/>
            <person name="Murat F."/>
            <person name="Staton S.E."/>
            <person name="Cottret L."/>
            <person name="Lelandais-Briere C."/>
            <person name="Owens G.L."/>
            <person name="Carrere S."/>
            <person name="Mayjonade B."/>
            <person name="Legrand L."/>
            <person name="Gill N."/>
            <person name="Kane N.C."/>
            <person name="Bowers J.E."/>
            <person name="Hubner S."/>
            <person name="Bellec A."/>
            <person name="Berard A."/>
            <person name="Berges H."/>
            <person name="Blanchet N."/>
            <person name="Boniface M.C."/>
            <person name="Brunel D."/>
            <person name="Catrice O."/>
            <person name="Chaidir N."/>
            <person name="Claudel C."/>
            <person name="Donnadieu C."/>
            <person name="Faraut T."/>
            <person name="Fievet G."/>
            <person name="Helmstetter N."/>
            <person name="King M."/>
            <person name="Knapp S.J."/>
            <person name="Lai Z."/>
            <person name="Le Paslier M.C."/>
            <person name="Lippi Y."/>
            <person name="Lorenzon L."/>
            <person name="Mandel J.R."/>
            <person name="Marage G."/>
            <person name="Marchand G."/>
            <person name="Marquand E."/>
            <person name="Bret-Mestries E."/>
            <person name="Morien E."/>
            <person name="Nambeesan S."/>
            <person name="Nguyen T."/>
            <person name="Pegot-Espagnet P."/>
            <person name="Pouilly N."/>
            <person name="Raftis F."/>
            <person name="Sallet E."/>
            <person name="Schiex T."/>
            <person name="Thomas J."/>
            <person name="Vandecasteele C."/>
            <person name="Vares D."/>
            <person name="Vear F."/>
            <person name="Vautrin S."/>
            <person name="Crespi M."/>
            <person name="Mangin B."/>
            <person name="Burke J.M."/>
            <person name="Salse J."/>
            <person name="Munos S."/>
            <person name="Vincourt P."/>
            <person name="Rieseberg L.H."/>
            <person name="Langlade N.B."/>
        </authorList>
    </citation>
    <scope>NUCLEOTIDE SEQUENCE</scope>
    <source>
        <tissue evidence="7">Leaves</tissue>
    </source>
</reference>
<comment type="caution">
    <text evidence="7">The sequence shown here is derived from an EMBL/GenBank/DDBJ whole genome shotgun (WGS) entry which is preliminary data.</text>
</comment>
<dbReference type="OrthoDB" id="1650675at2759"/>
<dbReference type="AlphaFoldDB" id="A0A9K3JBJ5"/>
<keyword evidence="8" id="KW-1185">Reference proteome</keyword>
<dbReference type="CDD" id="cd00590">
    <property type="entry name" value="RRM_SF"/>
    <property type="match status" value="1"/>
</dbReference>
<keyword evidence="4" id="KW-0694">RNA-binding</keyword>
<evidence type="ECO:0000313" key="7">
    <source>
        <dbReference type="EMBL" id="KAF5811794.1"/>
    </source>
</evidence>
<evidence type="ECO:0000256" key="5">
    <source>
        <dbReference type="SAM" id="MobiDB-lite"/>
    </source>
</evidence>
<keyword evidence="1" id="KW-0507">mRNA processing</keyword>
<dbReference type="SUPFAM" id="SSF54928">
    <property type="entry name" value="RNA-binding domain, RBD"/>
    <property type="match status" value="1"/>
</dbReference>
<dbReference type="InterPro" id="IPR035979">
    <property type="entry name" value="RBD_domain_sf"/>
</dbReference>
<dbReference type="Gene3D" id="3.30.70.330">
    <property type="match status" value="1"/>
</dbReference>
<evidence type="ECO:0000259" key="6">
    <source>
        <dbReference type="PROSITE" id="PS50102"/>
    </source>
</evidence>
<dbReference type="Proteomes" id="UP000215914">
    <property type="component" value="Unassembled WGS sequence"/>
</dbReference>
<dbReference type="PANTHER" id="PTHR23147">
    <property type="entry name" value="SERINE/ARGININE RICH SPLICING FACTOR"/>
    <property type="match status" value="1"/>
</dbReference>
<organism evidence="7 8">
    <name type="scientific">Helianthus annuus</name>
    <name type="common">Common sunflower</name>
    <dbReference type="NCBI Taxonomy" id="4232"/>
    <lineage>
        <taxon>Eukaryota</taxon>
        <taxon>Viridiplantae</taxon>
        <taxon>Streptophyta</taxon>
        <taxon>Embryophyta</taxon>
        <taxon>Tracheophyta</taxon>
        <taxon>Spermatophyta</taxon>
        <taxon>Magnoliopsida</taxon>
        <taxon>eudicotyledons</taxon>
        <taxon>Gunneridae</taxon>
        <taxon>Pentapetalae</taxon>
        <taxon>asterids</taxon>
        <taxon>campanulids</taxon>
        <taxon>Asterales</taxon>
        <taxon>Asteraceae</taxon>
        <taxon>Asteroideae</taxon>
        <taxon>Heliantheae alliance</taxon>
        <taxon>Heliantheae</taxon>
        <taxon>Helianthus</taxon>
    </lineage>
</organism>
<evidence type="ECO:0000256" key="3">
    <source>
        <dbReference type="ARBA" id="ARBA00023187"/>
    </source>
</evidence>
<dbReference type="InterPro" id="IPR012677">
    <property type="entry name" value="Nucleotide-bd_a/b_plait_sf"/>
</dbReference>
<evidence type="ECO:0000256" key="4">
    <source>
        <dbReference type="PROSITE-ProRule" id="PRU00176"/>
    </source>
</evidence>
<evidence type="ECO:0000256" key="2">
    <source>
        <dbReference type="ARBA" id="ARBA00022728"/>
    </source>
</evidence>
<dbReference type="GO" id="GO:0005681">
    <property type="term" value="C:spliceosomal complex"/>
    <property type="evidence" value="ECO:0007669"/>
    <property type="project" value="UniProtKB-KW"/>
</dbReference>
<reference evidence="7" key="2">
    <citation type="submission" date="2020-06" db="EMBL/GenBank/DDBJ databases">
        <title>Helianthus annuus Genome sequencing and assembly Release 2.</title>
        <authorList>
            <person name="Gouzy J."/>
            <person name="Langlade N."/>
            <person name="Munos S."/>
        </authorList>
    </citation>
    <scope>NUCLEOTIDE SEQUENCE</scope>
    <source>
        <tissue evidence="7">Leaves</tissue>
    </source>
</reference>
<dbReference type="PROSITE" id="PS50102">
    <property type="entry name" value="RRM"/>
    <property type="match status" value="1"/>
</dbReference>
<dbReference type="GO" id="GO:0008380">
    <property type="term" value="P:RNA splicing"/>
    <property type="evidence" value="ECO:0007669"/>
    <property type="project" value="UniProtKB-KW"/>
</dbReference>
<dbReference type="Pfam" id="PF00076">
    <property type="entry name" value="RRM_1"/>
    <property type="match status" value="1"/>
</dbReference>
<feature type="domain" description="RRM" evidence="6">
    <location>
        <begin position="30"/>
        <end position="107"/>
    </location>
</feature>
<dbReference type="InterPro" id="IPR050907">
    <property type="entry name" value="SRSF"/>
</dbReference>
<evidence type="ECO:0000256" key="1">
    <source>
        <dbReference type="ARBA" id="ARBA00022664"/>
    </source>
</evidence>
<feature type="region of interest" description="Disordered" evidence="5">
    <location>
        <begin position="1"/>
        <end position="20"/>
    </location>
</feature>
<gene>
    <name evidence="7" type="ORF">HanXRQr2_Chr04g0185551</name>
</gene>